<dbReference type="InterPro" id="IPR020864">
    <property type="entry name" value="MACPF"/>
</dbReference>
<evidence type="ECO:0000313" key="3">
    <source>
        <dbReference type="Proteomes" id="UP000683000"/>
    </source>
</evidence>
<dbReference type="AlphaFoldDB" id="A0A8I3A7I4"/>
<reference evidence="2" key="1">
    <citation type="submission" date="2021-03" db="EMBL/GenBank/DDBJ databases">
        <title>Evolutionary innovations through gain and loss of genes in the ectomycorrhizal Boletales.</title>
        <authorList>
            <person name="Wu G."/>
            <person name="Miyauchi S."/>
            <person name="Morin E."/>
            <person name="Yang Z.-L."/>
            <person name="Xu J."/>
            <person name="Martin F.M."/>
        </authorList>
    </citation>
    <scope>NUCLEOTIDE SEQUENCE</scope>
    <source>
        <strain evidence="2">BR01</strain>
    </source>
</reference>
<dbReference type="Proteomes" id="UP000683000">
    <property type="component" value="Unassembled WGS sequence"/>
</dbReference>
<feature type="domain" description="MACPF" evidence="1">
    <location>
        <begin position="1"/>
        <end position="326"/>
    </location>
</feature>
<dbReference type="OrthoDB" id="4250793at2759"/>
<comment type="caution">
    <text evidence="2">The sequence shown here is derived from an EMBL/GenBank/DDBJ whole genome shotgun (WGS) entry which is preliminary data.</text>
</comment>
<name>A0A8I3A7I4_9AGAM</name>
<gene>
    <name evidence="2" type="ORF">JVT61DRAFT_7520</name>
</gene>
<evidence type="ECO:0000313" key="2">
    <source>
        <dbReference type="EMBL" id="KAG6372425.1"/>
    </source>
</evidence>
<dbReference type="PROSITE" id="PS51412">
    <property type="entry name" value="MACPF_2"/>
    <property type="match status" value="1"/>
</dbReference>
<dbReference type="Pfam" id="PF01823">
    <property type="entry name" value="MACPF"/>
    <property type="match status" value="1"/>
</dbReference>
<accession>A0A8I3A7I4</accession>
<dbReference type="EMBL" id="JAGFBS010000027">
    <property type="protein sequence ID" value="KAG6372425.1"/>
    <property type="molecule type" value="Genomic_DNA"/>
</dbReference>
<evidence type="ECO:0000259" key="1">
    <source>
        <dbReference type="PROSITE" id="PS51412"/>
    </source>
</evidence>
<sequence length="478" mass="53655">MTIRELPAVEWLGYGIDLSRSPTMDLRAALFSVLKGRRIISFNLDDNLRPVCIDGVEYDVPQAVRISQEPLSQGTFVSYATGTDVQKAFRADAGLPARYLAVTGTDAAIVLAQDRSFIREYQYALYSFTHSAYAARLADYDDLLNESALLRGVEDLPQRFNGDDERVLDAYKSFFERFGSHVIVNANYGARFQLNAWASNDNASVNAKFNTDVKAYFNGIPNGGQYDERVKSEAQYKVFLEYLQRIVTIIGGDSQLSSNLTSDPTRWATYAQWSATVYTGTPTNISFRTTAIWTLMSAFTNDTLKSYAESLNQAFTWILIHPRVYKTAVVFDIQSDWAEFNLLTPNATILPDGANPYPANTVASLTRVQWGKEHSHEYEMQTLRFFVVNDGCPIDFSISHGTHGAGWRQGRAEALIENERYLNDVITDDVWNTVWYFRKPVSATPEKLQLDNRGSGYSWDDILGAYLRTVAGVATAEG</sequence>
<proteinExistence type="predicted"/>
<organism evidence="2 3">
    <name type="scientific">Boletus reticuloceps</name>
    <dbReference type="NCBI Taxonomy" id="495285"/>
    <lineage>
        <taxon>Eukaryota</taxon>
        <taxon>Fungi</taxon>
        <taxon>Dikarya</taxon>
        <taxon>Basidiomycota</taxon>
        <taxon>Agaricomycotina</taxon>
        <taxon>Agaricomycetes</taxon>
        <taxon>Agaricomycetidae</taxon>
        <taxon>Boletales</taxon>
        <taxon>Boletineae</taxon>
        <taxon>Boletaceae</taxon>
        <taxon>Boletoideae</taxon>
        <taxon>Boletus</taxon>
    </lineage>
</organism>
<keyword evidence="3" id="KW-1185">Reference proteome</keyword>
<protein>
    <recommendedName>
        <fullName evidence="1">MACPF domain-containing protein</fullName>
    </recommendedName>
</protein>